<comment type="caution">
    <text evidence="2">The sequence shown here is derived from an EMBL/GenBank/DDBJ whole genome shotgun (WGS) entry which is preliminary data.</text>
</comment>
<gene>
    <name evidence="2" type="ORF">CQW23_27348</name>
</gene>
<reference evidence="3" key="2">
    <citation type="journal article" date="2017" name="J. Anim. Genet.">
        <title>Multiple reference genome sequences of hot pepper reveal the massive evolution of plant disease resistance genes by retroduplication.</title>
        <authorList>
            <person name="Kim S."/>
            <person name="Park J."/>
            <person name="Yeom S.-I."/>
            <person name="Kim Y.-M."/>
            <person name="Seo E."/>
            <person name="Kim K.-T."/>
            <person name="Kim M.-S."/>
            <person name="Lee J.M."/>
            <person name="Cheong K."/>
            <person name="Shin H.-S."/>
            <person name="Kim S.-B."/>
            <person name="Han K."/>
            <person name="Lee J."/>
            <person name="Park M."/>
            <person name="Lee H.-A."/>
            <person name="Lee H.-Y."/>
            <person name="Lee Y."/>
            <person name="Oh S."/>
            <person name="Lee J.H."/>
            <person name="Choi E."/>
            <person name="Choi E."/>
            <person name="Lee S.E."/>
            <person name="Jeon J."/>
            <person name="Kim H."/>
            <person name="Choi G."/>
            <person name="Song H."/>
            <person name="Lee J."/>
            <person name="Lee S.-C."/>
            <person name="Kwon J.-K."/>
            <person name="Lee H.-Y."/>
            <person name="Koo N."/>
            <person name="Hong Y."/>
            <person name="Kim R.W."/>
            <person name="Kang W.-H."/>
            <person name="Huh J.H."/>
            <person name="Kang B.-C."/>
            <person name="Yang T.-J."/>
            <person name="Lee Y.-H."/>
            <person name="Bennetzen J.L."/>
            <person name="Choi D."/>
        </authorList>
    </citation>
    <scope>NUCLEOTIDE SEQUENCE [LARGE SCALE GENOMIC DNA]</scope>
    <source>
        <strain evidence="3">cv. PBC81</strain>
    </source>
</reference>
<evidence type="ECO:0000313" key="3">
    <source>
        <dbReference type="Proteomes" id="UP000224567"/>
    </source>
</evidence>
<feature type="compositionally biased region" description="Basic and acidic residues" evidence="1">
    <location>
        <begin position="159"/>
        <end position="174"/>
    </location>
</feature>
<proteinExistence type="predicted"/>
<accession>A0A2G2VDD4</accession>
<reference evidence="2 3" key="1">
    <citation type="journal article" date="2017" name="Genome Biol.">
        <title>New reference genome sequences of hot pepper reveal the massive evolution of plant disease-resistance genes by retroduplication.</title>
        <authorList>
            <person name="Kim S."/>
            <person name="Park J."/>
            <person name="Yeom S.I."/>
            <person name="Kim Y.M."/>
            <person name="Seo E."/>
            <person name="Kim K.T."/>
            <person name="Kim M.S."/>
            <person name="Lee J.M."/>
            <person name="Cheong K."/>
            <person name="Shin H.S."/>
            <person name="Kim S.B."/>
            <person name="Han K."/>
            <person name="Lee J."/>
            <person name="Park M."/>
            <person name="Lee H.A."/>
            <person name="Lee H.Y."/>
            <person name="Lee Y."/>
            <person name="Oh S."/>
            <person name="Lee J.H."/>
            <person name="Choi E."/>
            <person name="Choi E."/>
            <person name="Lee S.E."/>
            <person name="Jeon J."/>
            <person name="Kim H."/>
            <person name="Choi G."/>
            <person name="Song H."/>
            <person name="Lee J."/>
            <person name="Lee S.C."/>
            <person name="Kwon J.K."/>
            <person name="Lee H.Y."/>
            <person name="Koo N."/>
            <person name="Hong Y."/>
            <person name="Kim R.W."/>
            <person name="Kang W.H."/>
            <person name="Huh J.H."/>
            <person name="Kang B.C."/>
            <person name="Yang T.J."/>
            <person name="Lee Y.H."/>
            <person name="Bennetzen J.L."/>
            <person name="Choi D."/>
        </authorList>
    </citation>
    <scope>NUCLEOTIDE SEQUENCE [LARGE SCALE GENOMIC DNA]</scope>
    <source>
        <strain evidence="3">cv. PBC81</strain>
    </source>
</reference>
<feature type="compositionally biased region" description="Basic and acidic residues" evidence="1">
    <location>
        <begin position="114"/>
        <end position="132"/>
    </location>
</feature>
<organism evidence="2 3">
    <name type="scientific">Capsicum baccatum</name>
    <name type="common">Peruvian pepper</name>
    <dbReference type="NCBI Taxonomy" id="33114"/>
    <lineage>
        <taxon>Eukaryota</taxon>
        <taxon>Viridiplantae</taxon>
        <taxon>Streptophyta</taxon>
        <taxon>Embryophyta</taxon>
        <taxon>Tracheophyta</taxon>
        <taxon>Spermatophyta</taxon>
        <taxon>Magnoliopsida</taxon>
        <taxon>eudicotyledons</taxon>
        <taxon>Gunneridae</taxon>
        <taxon>Pentapetalae</taxon>
        <taxon>asterids</taxon>
        <taxon>lamiids</taxon>
        <taxon>Solanales</taxon>
        <taxon>Solanaceae</taxon>
        <taxon>Solanoideae</taxon>
        <taxon>Capsiceae</taxon>
        <taxon>Capsicum</taxon>
    </lineage>
</organism>
<keyword evidence="3" id="KW-1185">Reference proteome</keyword>
<evidence type="ECO:0000313" key="2">
    <source>
        <dbReference type="EMBL" id="PHT31011.1"/>
    </source>
</evidence>
<dbReference type="EMBL" id="MLFT02000012">
    <property type="protein sequence ID" value="PHT31011.1"/>
    <property type="molecule type" value="Genomic_DNA"/>
</dbReference>
<dbReference type="PANTHER" id="PTHR34572:SF11">
    <property type="match status" value="1"/>
</dbReference>
<dbReference type="PANTHER" id="PTHR34572">
    <property type="entry name" value="GOLGIN FAMILY A PROTEIN"/>
    <property type="match status" value="1"/>
</dbReference>
<feature type="compositionally biased region" description="Basic and acidic residues" evidence="1">
    <location>
        <begin position="78"/>
        <end position="92"/>
    </location>
</feature>
<dbReference type="OrthoDB" id="2020529at2759"/>
<protein>
    <submittedName>
        <fullName evidence="2">Uncharacterized protein</fullName>
    </submittedName>
</protein>
<feature type="region of interest" description="Disordered" evidence="1">
    <location>
        <begin position="78"/>
        <end position="100"/>
    </location>
</feature>
<name>A0A2G2VDD4_CAPBA</name>
<sequence>MEGVGARFGRSSTRYGPTTVFTGPVRKWKKKWVHINSVKSNNQSTPANSGVNGRFNGRVNGANGSNLVFLKWTPITASEKDGDSKSSDKDDAVPIDESEPRKRKFKYIPVALFDDQKNETSDQDEAETKPMEADAITVEPTSQVDDCDEKPDINDVPMEENKDPEDQPPERQDLNESTLDLSLGFTDHEENDADMKTNQTKDGKLDRVNSSSTG</sequence>
<evidence type="ECO:0000256" key="1">
    <source>
        <dbReference type="SAM" id="MobiDB-lite"/>
    </source>
</evidence>
<dbReference type="STRING" id="33114.A0A2G2VDD4"/>
<dbReference type="Proteomes" id="UP000224567">
    <property type="component" value="Unassembled WGS sequence"/>
</dbReference>
<dbReference type="AlphaFoldDB" id="A0A2G2VDD4"/>
<feature type="compositionally biased region" description="Basic and acidic residues" evidence="1">
    <location>
        <begin position="193"/>
        <end position="207"/>
    </location>
</feature>
<feature type="region of interest" description="Disordered" evidence="1">
    <location>
        <begin position="114"/>
        <end position="214"/>
    </location>
</feature>